<dbReference type="PANTHER" id="PTHR23504">
    <property type="entry name" value="MAJOR FACILITATOR SUPERFAMILY DOMAIN-CONTAINING PROTEIN 10"/>
    <property type="match status" value="1"/>
</dbReference>
<sequence length="422" mass="45488">MKDYRLVLIFAISIIDVVAANGLGALATKFVVALPNKPLLLTGGTALMLCIQLAFSPSVGLLSDKIGRRPVVIGATIASLFTSLFLLPVQTWGYLTNRVAKGSTNGLYAVMRSAASDILDKDELIKYSSILSFIIGTGVIVGPMVTGLFLLAFPDLRIDARPTVLFLIALGALNILLAFLFKETSDKEKEKVDIKELRDKALNSLKVVTLWQQLGESDKQLPGIKAIFILNMLGTLSFGYYNFFIAFLTQSDINMDVLGVARFFVFFGALSLLANVVFFRFIVNHVDKQKTIIAIVSLGIVLQILYIFSESSVTLLYVVAGVDAITVSLIGGLIGGILTRITKEGGGVGEMFGNIQALGGVASFVTALVNSLLAGVSTMAPFIFCAISSAVVIWWTTRLPEETKKYTQIRQEGPEEPEPAGA</sequence>
<evidence type="ECO:0000313" key="8">
    <source>
        <dbReference type="Proteomes" id="UP001597469"/>
    </source>
</evidence>
<feature type="transmembrane region" description="Helical" evidence="6">
    <location>
        <begin position="39"/>
        <end position="59"/>
    </location>
</feature>
<evidence type="ECO:0000256" key="1">
    <source>
        <dbReference type="ARBA" id="ARBA00004141"/>
    </source>
</evidence>
<feature type="transmembrane region" description="Helical" evidence="6">
    <location>
        <begin position="226"/>
        <end position="248"/>
    </location>
</feature>
<reference evidence="8" key="1">
    <citation type="journal article" date="2019" name="Int. J. Syst. Evol. Microbiol.">
        <title>The Global Catalogue of Microorganisms (GCM) 10K type strain sequencing project: providing services to taxonomists for standard genome sequencing and annotation.</title>
        <authorList>
            <consortium name="The Broad Institute Genomics Platform"/>
            <consortium name="The Broad Institute Genome Sequencing Center for Infectious Disease"/>
            <person name="Wu L."/>
            <person name="Ma J."/>
        </authorList>
    </citation>
    <scope>NUCLEOTIDE SEQUENCE [LARGE SCALE GENOMIC DNA]</scope>
    <source>
        <strain evidence="8">KCTC 42805</strain>
    </source>
</reference>
<dbReference type="PANTHER" id="PTHR23504:SF15">
    <property type="entry name" value="MAJOR FACILITATOR SUPERFAMILY (MFS) PROFILE DOMAIN-CONTAINING PROTEIN"/>
    <property type="match status" value="1"/>
</dbReference>
<dbReference type="RefSeq" id="WP_381521950.1">
    <property type="nucleotide sequence ID" value="NZ_JBHULN010000005.1"/>
</dbReference>
<dbReference type="Proteomes" id="UP001597469">
    <property type="component" value="Unassembled WGS sequence"/>
</dbReference>
<evidence type="ECO:0000256" key="6">
    <source>
        <dbReference type="SAM" id="Phobius"/>
    </source>
</evidence>
<feature type="transmembrane region" description="Helical" evidence="6">
    <location>
        <begin position="71"/>
        <end position="95"/>
    </location>
</feature>
<feature type="transmembrane region" description="Helical" evidence="6">
    <location>
        <begin position="130"/>
        <end position="152"/>
    </location>
</feature>
<dbReference type="PROSITE" id="PS00216">
    <property type="entry name" value="SUGAR_TRANSPORT_1"/>
    <property type="match status" value="1"/>
</dbReference>
<keyword evidence="8" id="KW-1185">Reference proteome</keyword>
<dbReference type="SUPFAM" id="SSF103473">
    <property type="entry name" value="MFS general substrate transporter"/>
    <property type="match status" value="1"/>
</dbReference>
<dbReference type="InterPro" id="IPR005829">
    <property type="entry name" value="Sugar_transporter_CS"/>
</dbReference>
<evidence type="ECO:0000256" key="4">
    <source>
        <dbReference type="ARBA" id="ARBA00022989"/>
    </source>
</evidence>
<name>A0ABW5M2J8_9BACT</name>
<comment type="caution">
    <text evidence="7">The sequence shown here is derived from an EMBL/GenBank/DDBJ whole genome shotgun (WGS) entry which is preliminary data.</text>
</comment>
<feature type="transmembrane region" description="Helical" evidence="6">
    <location>
        <begin position="6"/>
        <end position="27"/>
    </location>
</feature>
<evidence type="ECO:0000256" key="3">
    <source>
        <dbReference type="ARBA" id="ARBA00022692"/>
    </source>
</evidence>
<proteinExistence type="predicted"/>
<accession>A0ABW5M2J8</accession>
<dbReference type="Gene3D" id="1.20.1250.20">
    <property type="entry name" value="MFS general substrate transporter like domains"/>
    <property type="match status" value="1"/>
</dbReference>
<keyword evidence="4 6" id="KW-1133">Transmembrane helix</keyword>
<protein>
    <submittedName>
        <fullName evidence="7">MFS transporter</fullName>
    </submittedName>
</protein>
<feature type="transmembrane region" description="Helical" evidence="6">
    <location>
        <begin position="315"/>
        <end position="339"/>
    </location>
</feature>
<keyword evidence="5 6" id="KW-0472">Membrane</keyword>
<feature type="transmembrane region" description="Helical" evidence="6">
    <location>
        <begin position="260"/>
        <end position="279"/>
    </location>
</feature>
<dbReference type="InterPro" id="IPR036259">
    <property type="entry name" value="MFS_trans_sf"/>
</dbReference>
<evidence type="ECO:0000256" key="2">
    <source>
        <dbReference type="ARBA" id="ARBA00022448"/>
    </source>
</evidence>
<feature type="transmembrane region" description="Helical" evidence="6">
    <location>
        <begin position="164"/>
        <end position="181"/>
    </location>
</feature>
<dbReference type="InterPro" id="IPR011701">
    <property type="entry name" value="MFS"/>
</dbReference>
<gene>
    <name evidence="7" type="ORF">ACFSUS_09565</name>
</gene>
<keyword evidence="2" id="KW-0813">Transport</keyword>
<feature type="transmembrane region" description="Helical" evidence="6">
    <location>
        <begin position="379"/>
        <end position="397"/>
    </location>
</feature>
<comment type="subcellular location">
    <subcellularLocation>
        <location evidence="1">Membrane</location>
        <topology evidence="1">Multi-pass membrane protein</topology>
    </subcellularLocation>
</comment>
<evidence type="ECO:0000256" key="5">
    <source>
        <dbReference type="ARBA" id="ARBA00023136"/>
    </source>
</evidence>
<dbReference type="EMBL" id="JBHULN010000005">
    <property type="protein sequence ID" value="MFD2570879.1"/>
    <property type="molecule type" value="Genomic_DNA"/>
</dbReference>
<organism evidence="7 8">
    <name type="scientific">Spirosoma soli</name>
    <dbReference type="NCBI Taxonomy" id="1770529"/>
    <lineage>
        <taxon>Bacteria</taxon>
        <taxon>Pseudomonadati</taxon>
        <taxon>Bacteroidota</taxon>
        <taxon>Cytophagia</taxon>
        <taxon>Cytophagales</taxon>
        <taxon>Cytophagaceae</taxon>
        <taxon>Spirosoma</taxon>
    </lineage>
</organism>
<dbReference type="Pfam" id="PF07690">
    <property type="entry name" value="MFS_1"/>
    <property type="match status" value="1"/>
</dbReference>
<feature type="transmembrane region" description="Helical" evidence="6">
    <location>
        <begin position="291"/>
        <end position="309"/>
    </location>
</feature>
<keyword evidence="3 6" id="KW-0812">Transmembrane</keyword>
<evidence type="ECO:0000313" key="7">
    <source>
        <dbReference type="EMBL" id="MFD2570879.1"/>
    </source>
</evidence>